<accession>A0ABU7XIL6</accession>
<keyword evidence="3" id="KW-1185">Reference proteome</keyword>
<name>A0ABU7XIL6_9HYPH</name>
<reference evidence="2 3" key="1">
    <citation type="submission" date="2024-02" db="EMBL/GenBank/DDBJ databases">
        <authorList>
            <person name="Grouzdev D."/>
        </authorList>
    </citation>
    <scope>NUCLEOTIDE SEQUENCE [LARGE SCALE GENOMIC DNA]</scope>
    <source>
        <strain evidence="2 3">9N</strain>
    </source>
</reference>
<evidence type="ECO:0008006" key="4">
    <source>
        <dbReference type="Google" id="ProtNLM"/>
    </source>
</evidence>
<feature type="signal peptide" evidence="1">
    <location>
        <begin position="1"/>
        <end position="28"/>
    </location>
</feature>
<gene>
    <name evidence="2" type="ORF">V3H18_10900</name>
</gene>
<protein>
    <recommendedName>
        <fullName evidence="4">Secreted protein</fullName>
    </recommendedName>
</protein>
<evidence type="ECO:0000313" key="2">
    <source>
        <dbReference type="EMBL" id="MEF3367040.1"/>
    </source>
</evidence>
<keyword evidence="1" id="KW-0732">Signal</keyword>
<sequence>MSISASKFLRRAALAAPLLFAGGVPASALCVTSPMTGNWMSTNPATRGLTRAEVEVGCCDQVLNGQLVCSPPDSVRLFGRCHPTDCDWGVRAGAFQTGGGLRLTYNQGFARRTVRIDPLAGGNLRVRVFTDFADPRRRDYNMTEIMRPE</sequence>
<dbReference type="RefSeq" id="WP_332082072.1">
    <property type="nucleotide sequence ID" value="NZ_JAZHYN010000030.1"/>
</dbReference>
<organism evidence="2 3">
    <name type="scientific">Methylocystis borbori</name>
    <dbReference type="NCBI Taxonomy" id="3118750"/>
    <lineage>
        <taxon>Bacteria</taxon>
        <taxon>Pseudomonadati</taxon>
        <taxon>Pseudomonadota</taxon>
        <taxon>Alphaproteobacteria</taxon>
        <taxon>Hyphomicrobiales</taxon>
        <taxon>Methylocystaceae</taxon>
        <taxon>Methylocystis</taxon>
    </lineage>
</organism>
<proteinExistence type="predicted"/>
<evidence type="ECO:0000256" key="1">
    <source>
        <dbReference type="SAM" id="SignalP"/>
    </source>
</evidence>
<feature type="chain" id="PRO_5046394798" description="Secreted protein" evidence="1">
    <location>
        <begin position="29"/>
        <end position="149"/>
    </location>
</feature>
<evidence type="ECO:0000313" key="3">
    <source>
        <dbReference type="Proteomes" id="UP001350748"/>
    </source>
</evidence>
<comment type="caution">
    <text evidence="2">The sequence shown here is derived from an EMBL/GenBank/DDBJ whole genome shotgun (WGS) entry which is preliminary data.</text>
</comment>
<dbReference type="EMBL" id="JAZHYN010000030">
    <property type="protein sequence ID" value="MEF3367040.1"/>
    <property type="molecule type" value="Genomic_DNA"/>
</dbReference>
<dbReference type="Proteomes" id="UP001350748">
    <property type="component" value="Unassembled WGS sequence"/>
</dbReference>